<dbReference type="Gene3D" id="3.30.870.10">
    <property type="entry name" value="Endonuclease Chain A"/>
    <property type="match status" value="2"/>
</dbReference>
<evidence type="ECO:0000256" key="1">
    <source>
        <dbReference type="ARBA" id="ARBA00003145"/>
    </source>
</evidence>
<proteinExistence type="predicted"/>
<accession>A0ABV7GMC4</accession>
<dbReference type="PANTHER" id="PTHR21248">
    <property type="entry name" value="CARDIOLIPIN SYNTHASE"/>
    <property type="match status" value="1"/>
</dbReference>
<evidence type="ECO:0000256" key="5">
    <source>
        <dbReference type="ARBA" id="ARBA00029594"/>
    </source>
</evidence>
<comment type="caution">
    <text evidence="7">The sequence shown here is derived from an EMBL/GenBank/DDBJ whole genome shotgun (WGS) entry which is preliminary data.</text>
</comment>
<organism evidence="7 8">
    <name type="scientific">Psychromarinibacter halotolerans</name>
    <dbReference type="NCBI Taxonomy" id="1775175"/>
    <lineage>
        <taxon>Bacteria</taxon>
        <taxon>Pseudomonadati</taxon>
        <taxon>Pseudomonadota</taxon>
        <taxon>Alphaproteobacteria</taxon>
        <taxon>Rhodobacterales</taxon>
        <taxon>Paracoccaceae</taxon>
        <taxon>Psychromarinibacter</taxon>
    </lineage>
</organism>
<sequence>MVKVLKVLGGLIAVFALAVVALRVMYPLPDLPETGELPDPTETELTRLVGAQTAAHPDVSGIVALESGLDAFAARVVLTRSATASIDAQYYIWHDDLTGLRLLAELQAAAKRGVTVRLLVDDNGTPTLDPELSALDALPTAEVRIFNPFTFRTWRPLNYAFDFFRLNRRMHNKSMTFDRRATIVGGRNVGDIYFAKGDNQYIDLDVLAIGPAADAVTEDFNRYWASGSSYAIADLVTFQDDWADRLERRDAENRTSEEGQEYAEAVQGAALLDNLRNQTVPFEWVPAQLFSDDPAKGLGEAAETPMMRTLLEAIGEPEISFDIMSAYFIAGPSATDRLVSFAENGVAVRVLTNSLEATDVVPVHSGYIEDRVPLLRGGVDLFELRSAAEGERSLSEFGLSDLSDAALHAKSFAVDRQRAFIGSMNFDPRSRRLNTEMGFLIDSPALAERISGWLDDNLSGLTYQVSETEDGSLQWSETNASGEVTTWDTEPNTTVPLRIAVRVISWLPIEWLL</sequence>
<protein>
    <recommendedName>
        <fullName evidence="3">Phospholipase D</fullName>
    </recommendedName>
    <alternativeName>
        <fullName evidence="5">Choline phosphatase</fullName>
    </alternativeName>
</protein>
<comment type="function">
    <text evidence="1">Could be a virulence factor.</text>
</comment>
<reference evidence="8" key="1">
    <citation type="journal article" date="2019" name="Int. J. Syst. Evol. Microbiol.">
        <title>The Global Catalogue of Microorganisms (GCM) 10K type strain sequencing project: providing services to taxonomists for standard genome sequencing and annotation.</title>
        <authorList>
            <consortium name="The Broad Institute Genomics Platform"/>
            <consortium name="The Broad Institute Genome Sequencing Center for Infectious Disease"/>
            <person name="Wu L."/>
            <person name="Ma J."/>
        </authorList>
    </citation>
    <scope>NUCLEOTIDE SEQUENCE [LARGE SCALE GENOMIC DNA]</scope>
    <source>
        <strain evidence="8">KCTC 52366</strain>
    </source>
</reference>
<evidence type="ECO:0000313" key="8">
    <source>
        <dbReference type="Proteomes" id="UP001595632"/>
    </source>
</evidence>
<evidence type="ECO:0000256" key="3">
    <source>
        <dbReference type="ARBA" id="ARBA00018392"/>
    </source>
</evidence>
<dbReference type="RefSeq" id="WP_275633514.1">
    <property type="nucleotide sequence ID" value="NZ_JARGYD010000005.1"/>
</dbReference>
<dbReference type="PANTHER" id="PTHR21248:SF12">
    <property type="entry name" value="CARDIOLIPIN SYNTHASE C"/>
    <property type="match status" value="1"/>
</dbReference>
<name>A0ABV7GMC4_9RHOB</name>
<dbReference type="Pfam" id="PF13091">
    <property type="entry name" value="PLDc_2"/>
    <property type="match status" value="2"/>
</dbReference>
<dbReference type="CDD" id="cd09113">
    <property type="entry name" value="PLDc_ymdC_like_2"/>
    <property type="match status" value="1"/>
</dbReference>
<dbReference type="PROSITE" id="PS50035">
    <property type="entry name" value="PLD"/>
    <property type="match status" value="2"/>
</dbReference>
<feature type="domain" description="PLD phosphodiesterase" evidence="6">
    <location>
        <begin position="403"/>
        <end position="430"/>
    </location>
</feature>
<evidence type="ECO:0000256" key="2">
    <source>
        <dbReference type="ARBA" id="ARBA00004613"/>
    </source>
</evidence>
<evidence type="ECO:0000313" key="7">
    <source>
        <dbReference type="EMBL" id="MFC3142724.1"/>
    </source>
</evidence>
<dbReference type="SMART" id="SM00155">
    <property type="entry name" value="PLDc"/>
    <property type="match status" value="2"/>
</dbReference>
<gene>
    <name evidence="7" type="ORF">ACFOGP_08385</name>
</gene>
<keyword evidence="4" id="KW-0964">Secreted</keyword>
<dbReference type="EMBL" id="JBHRTB010000010">
    <property type="protein sequence ID" value="MFC3142724.1"/>
    <property type="molecule type" value="Genomic_DNA"/>
</dbReference>
<evidence type="ECO:0000256" key="4">
    <source>
        <dbReference type="ARBA" id="ARBA00022525"/>
    </source>
</evidence>
<evidence type="ECO:0000259" key="6">
    <source>
        <dbReference type="PROSITE" id="PS50035"/>
    </source>
</evidence>
<dbReference type="Proteomes" id="UP001595632">
    <property type="component" value="Unassembled WGS sequence"/>
</dbReference>
<comment type="subcellular location">
    <subcellularLocation>
        <location evidence="2">Secreted</location>
    </subcellularLocation>
</comment>
<feature type="domain" description="PLD phosphodiesterase" evidence="6">
    <location>
        <begin position="166"/>
        <end position="193"/>
    </location>
</feature>
<keyword evidence="8" id="KW-1185">Reference proteome</keyword>
<dbReference type="CDD" id="cd09111">
    <property type="entry name" value="PLDc_ymdC_like_1"/>
    <property type="match status" value="1"/>
</dbReference>
<dbReference type="SUPFAM" id="SSF56024">
    <property type="entry name" value="Phospholipase D/nuclease"/>
    <property type="match status" value="2"/>
</dbReference>
<dbReference type="InterPro" id="IPR025202">
    <property type="entry name" value="PLD-like_dom"/>
</dbReference>
<dbReference type="InterPro" id="IPR001736">
    <property type="entry name" value="PLipase_D/transphosphatidylase"/>
</dbReference>